<comment type="similarity">
    <text evidence="1">Belongs to the BCP1 family.</text>
</comment>
<comment type="caution">
    <text evidence="3">The sequence shown here is derived from an EMBL/GenBank/DDBJ whole genome shotgun (WGS) entry which is preliminary data.</text>
</comment>
<protein>
    <recommendedName>
        <fullName evidence="5">Protein BCCIP homolog</fullName>
    </recommendedName>
</protein>
<reference evidence="3" key="1">
    <citation type="journal article" date="2022" name="Plant J.">
        <title>Strategies of tolerance reflected in two North American maple genomes.</title>
        <authorList>
            <person name="McEvoy S.L."/>
            <person name="Sezen U.U."/>
            <person name="Trouern-Trend A."/>
            <person name="McMahon S.M."/>
            <person name="Schaberg P.G."/>
            <person name="Yang J."/>
            <person name="Wegrzyn J.L."/>
            <person name="Swenson N.G."/>
        </authorList>
    </citation>
    <scope>NUCLEOTIDE SEQUENCE</scope>
    <source>
        <strain evidence="3">NS2018</strain>
    </source>
</reference>
<sequence length="364" mass="41369">MYVLAGWEGSAHDSKLLNDALSGRNGLKVPQDERDYSLSAKSPPPPTPSSTAAETFFCLPPPTLFPGLHNKMPRRLTRHRRLLPQPLTFSPFARSVARVASIQMVRSKAHKSKIPRPDRKDNGVSKHNSSLSESSSEDEGFEILSSLIRNRMTFTTTVGTLVKIEGDDDDTPFSVLSALNLGRYKDHKCIMELKELLLQICQEKDLINGLRSILGEQAHDVGLLVSQRVVNLPPQLLPPLYGALFDEVSWATEDEPTEELRNSFRFKFYLLVSKIYKLKNTNQKRNANLKKRPNTHKDEEIIYIKPEDEIFHKLSLWSFTFPMRTQQVETHELKNYSLTGLALVVEAEKISTFRQQLQSLIDES</sequence>
<keyword evidence="4" id="KW-1185">Reference proteome</keyword>
<dbReference type="PANTHER" id="PTHR13261:SF0">
    <property type="entry name" value="BRCA2 AND CDKN1A-INTERACTING PROTEIN"/>
    <property type="match status" value="1"/>
</dbReference>
<dbReference type="Proteomes" id="UP001168877">
    <property type="component" value="Unassembled WGS sequence"/>
</dbReference>
<evidence type="ECO:0000313" key="3">
    <source>
        <dbReference type="EMBL" id="KAK0592300.1"/>
    </source>
</evidence>
<evidence type="ECO:0000256" key="2">
    <source>
        <dbReference type="SAM" id="MobiDB-lite"/>
    </source>
</evidence>
<dbReference type="EMBL" id="JAUESC010000380">
    <property type="protein sequence ID" value="KAK0592300.1"/>
    <property type="molecule type" value="Genomic_DNA"/>
</dbReference>
<reference evidence="3" key="2">
    <citation type="submission" date="2023-06" db="EMBL/GenBank/DDBJ databases">
        <authorList>
            <person name="Swenson N.G."/>
            <person name="Wegrzyn J.L."/>
            <person name="Mcevoy S.L."/>
        </authorList>
    </citation>
    <scope>NUCLEOTIDE SEQUENCE</scope>
    <source>
        <strain evidence="3">NS2018</strain>
        <tissue evidence="3">Leaf</tissue>
    </source>
</reference>
<feature type="region of interest" description="Disordered" evidence="2">
    <location>
        <begin position="107"/>
        <end position="137"/>
    </location>
</feature>
<evidence type="ECO:0000313" key="4">
    <source>
        <dbReference type="Proteomes" id="UP001168877"/>
    </source>
</evidence>
<dbReference type="Pfam" id="PF13862">
    <property type="entry name" value="BCCIP"/>
    <property type="match status" value="1"/>
</dbReference>
<evidence type="ECO:0000256" key="1">
    <source>
        <dbReference type="ARBA" id="ARBA00006781"/>
    </source>
</evidence>
<dbReference type="GO" id="GO:0005634">
    <property type="term" value="C:nucleus"/>
    <property type="evidence" value="ECO:0007669"/>
    <property type="project" value="TreeGrafter"/>
</dbReference>
<gene>
    <name evidence="3" type="ORF">LWI29_016898</name>
</gene>
<dbReference type="AlphaFoldDB" id="A0AA39VT91"/>
<evidence type="ECO:0008006" key="5">
    <source>
        <dbReference type="Google" id="ProtNLM"/>
    </source>
</evidence>
<dbReference type="InterPro" id="IPR025602">
    <property type="entry name" value="BCP1_family"/>
</dbReference>
<feature type="compositionally biased region" description="Basic and acidic residues" evidence="2">
    <location>
        <begin position="115"/>
        <end position="124"/>
    </location>
</feature>
<feature type="compositionally biased region" description="Low complexity" evidence="2">
    <location>
        <begin position="125"/>
        <end position="134"/>
    </location>
</feature>
<dbReference type="PANTHER" id="PTHR13261">
    <property type="entry name" value="BRCA2 AND CDKN1A INTERACTING PROTEIN"/>
    <property type="match status" value="1"/>
</dbReference>
<accession>A0AA39VT91</accession>
<organism evidence="3 4">
    <name type="scientific">Acer saccharum</name>
    <name type="common">Sugar maple</name>
    <dbReference type="NCBI Taxonomy" id="4024"/>
    <lineage>
        <taxon>Eukaryota</taxon>
        <taxon>Viridiplantae</taxon>
        <taxon>Streptophyta</taxon>
        <taxon>Embryophyta</taxon>
        <taxon>Tracheophyta</taxon>
        <taxon>Spermatophyta</taxon>
        <taxon>Magnoliopsida</taxon>
        <taxon>eudicotyledons</taxon>
        <taxon>Gunneridae</taxon>
        <taxon>Pentapetalae</taxon>
        <taxon>rosids</taxon>
        <taxon>malvids</taxon>
        <taxon>Sapindales</taxon>
        <taxon>Sapindaceae</taxon>
        <taxon>Hippocastanoideae</taxon>
        <taxon>Acereae</taxon>
        <taxon>Acer</taxon>
    </lineage>
</organism>
<proteinExistence type="inferred from homology"/>
<name>A0AA39VT91_ACESA</name>